<dbReference type="AlphaFoldDB" id="A0A7K0CD76"/>
<comment type="caution">
    <text evidence="1">The sequence shown here is derived from an EMBL/GenBank/DDBJ whole genome shotgun (WGS) entry which is preliminary data.</text>
</comment>
<reference evidence="1 2" key="1">
    <citation type="submission" date="2019-10" db="EMBL/GenBank/DDBJ databases">
        <title>Streptomyces smaragdinus sp. nov. and Streptomyces fabii sp. nov., isolated from the gut of fungus growing-termite Macrotermes natalensis.</title>
        <authorList>
            <person name="Schwitalla J."/>
            <person name="Benndorf R."/>
            <person name="Martin K."/>
            <person name="De Beer W."/>
            <person name="Kaster A.-K."/>
            <person name="Vollmers J."/>
            <person name="Poulsen M."/>
            <person name="Beemelmanns C."/>
        </authorList>
    </citation>
    <scope>NUCLEOTIDE SEQUENCE [LARGE SCALE GENOMIC DNA]</scope>
    <source>
        <strain evidence="1 2">RB5</strain>
    </source>
</reference>
<sequence>MTDSPTPKHSEHGEPPVPGAEWCNSCSGWCVPPGICRCNNR</sequence>
<proteinExistence type="predicted"/>
<dbReference type="EMBL" id="WEGJ01000003">
    <property type="protein sequence ID" value="MQY11427.1"/>
    <property type="molecule type" value="Genomic_DNA"/>
</dbReference>
<organism evidence="1 2">
    <name type="scientific">Streptomyces smaragdinus</name>
    <dbReference type="NCBI Taxonomy" id="2585196"/>
    <lineage>
        <taxon>Bacteria</taxon>
        <taxon>Bacillati</taxon>
        <taxon>Actinomycetota</taxon>
        <taxon>Actinomycetes</taxon>
        <taxon>Kitasatosporales</taxon>
        <taxon>Streptomycetaceae</taxon>
        <taxon>Streptomyces</taxon>
    </lineage>
</organism>
<protein>
    <submittedName>
        <fullName evidence="1">Uncharacterized protein</fullName>
    </submittedName>
</protein>
<accession>A0A7K0CD76</accession>
<gene>
    <name evidence="1" type="ORF">SRB5_15450</name>
</gene>
<evidence type="ECO:0000313" key="2">
    <source>
        <dbReference type="Proteomes" id="UP000466345"/>
    </source>
</evidence>
<evidence type="ECO:0000313" key="1">
    <source>
        <dbReference type="EMBL" id="MQY11427.1"/>
    </source>
</evidence>
<name>A0A7K0CD76_9ACTN</name>
<dbReference type="Proteomes" id="UP000466345">
    <property type="component" value="Unassembled WGS sequence"/>
</dbReference>
<dbReference type="RefSeq" id="WP_267132577.1">
    <property type="nucleotide sequence ID" value="NZ_WEGJ01000003.1"/>
</dbReference>
<keyword evidence="2" id="KW-1185">Reference proteome</keyword>